<keyword evidence="4" id="KW-0808">Transferase</keyword>
<keyword evidence="3" id="KW-0597">Phosphoprotein</keyword>
<proteinExistence type="predicted"/>
<keyword evidence="12" id="KW-1185">Reference proteome</keyword>
<evidence type="ECO:0000313" key="11">
    <source>
        <dbReference type="EMBL" id="GGM68753.1"/>
    </source>
</evidence>
<evidence type="ECO:0000256" key="8">
    <source>
        <dbReference type="ARBA" id="ARBA00023012"/>
    </source>
</evidence>
<dbReference type="AlphaFoldDB" id="A0A917U9Z0"/>
<feature type="transmembrane region" description="Helical" evidence="9">
    <location>
        <begin position="106"/>
        <end position="123"/>
    </location>
</feature>
<dbReference type="PANTHER" id="PTHR24421:SF10">
    <property type="entry name" value="NITRATE_NITRITE SENSOR PROTEIN NARQ"/>
    <property type="match status" value="1"/>
</dbReference>
<dbReference type="EC" id="2.7.13.3" evidence="2"/>
<comment type="catalytic activity">
    <reaction evidence="1">
        <text>ATP + protein L-histidine = ADP + protein N-phospho-L-histidine.</text>
        <dbReference type="EC" id="2.7.13.3"/>
    </reaction>
</comment>
<dbReference type="EMBL" id="BMPI01000058">
    <property type="protein sequence ID" value="GGM68753.1"/>
    <property type="molecule type" value="Genomic_DNA"/>
</dbReference>
<feature type="transmembrane region" description="Helical" evidence="9">
    <location>
        <begin position="135"/>
        <end position="155"/>
    </location>
</feature>
<evidence type="ECO:0000313" key="12">
    <source>
        <dbReference type="Proteomes" id="UP000642070"/>
    </source>
</evidence>
<protein>
    <recommendedName>
        <fullName evidence="2">histidine kinase</fullName>
        <ecNumber evidence="2">2.7.13.3</ecNumber>
    </recommendedName>
</protein>
<reference evidence="11" key="2">
    <citation type="submission" date="2020-09" db="EMBL/GenBank/DDBJ databases">
        <authorList>
            <person name="Sun Q."/>
            <person name="Ohkuma M."/>
        </authorList>
    </citation>
    <scope>NUCLEOTIDE SEQUENCE</scope>
    <source>
        <strain evidence="11">JCM 19831</strain>
    </source>
</reference>
<sequence length="377" mass="39507">MLFGLLVPPGSAARDRVADGLAIAAALLYGAFMVYIGDATSPGAAVPWPVDVALGTTCAASLVVRRRHPVALALVLLPFGAVSVMATGAILAMLLTVAVRRPARPAFLLAAGHVATSAGYFLLQHEPPFPLWVDLVMRAATAAGAIGWGLFLGALRERTTRLEAEQQLRVEQARLTERARIAREMHDVLGHRISLLCLHAGALEVRSDARPDEIAIAAATIRSSAHEALEELRTVIRVLRDGPAEGAEPPQPGLPDLARLVDSARAHGMTVGYECRVPPDGPSAVLGRTAYRVVQEGLTNAGKHAPGAPVSVLVDGAAGRELRVAVSNPCAAAVSTVPSGGAGLVGIRERLLLAGGRVEYGTTGDRFRLEAWLPWPA</sequence>
<dbReference type="CDD" id="cd16917">
    <property type="entry name" value="HATPase_UhpB-NarQ-NarX-like"/>
    <property type="match status" value="1"/>
</dbReference>
<evidence type="ECO:0000256" key="1">
    <source>
        <dbReference type="ARBA" id="ARBA00000085"/>
    </source>
</evidence>
<feature type="transmembrane region" description="Helical" evidence="9">
    <location>
        <begin position="70"/>
        <end position="94"/>
    </location>
</feature>
<comment type="caution">
    <text evidence="11">The sequence shown here is derived from an EMBL/GenBank/DDBJ whole genome shotgun (WGS) entry which is preliminary data.</text>
</comment>
<dbReference type="GO" id="GO:0000155">
    <property type="term" value="F:phosphorelay sensor kinase activity"/>
    <property type="evidence" value="ECO:0007669"/>
    <property type="project" value="InterPro"/>
</dbReference>
<evidence type="ECO:0000256" key="2">
    <source>
        <dbReference type="ARBA" id="ARBA00012438"/>
    </source>
</evidence>
<dbReference type="GO" id="GO:0046983">
    <property type="term" value="F:protein dimerization activity"/>
    <property type="evidence" value="ECO:0007669"/>
    <property type="project" value="InterPro"/>
</dbReference>
<dbReference type="Gene3D" id="3.30.565.10">
    <property type="entry name" value="Histidine kinase-like ATPase, C-terminal domain"/>
    <property type="match status" value="1"/>
</dbReference>
<keyword evidence="9" id="KW-1133">Transmembrane helix</keyword>
<feature type="domain" description="Signal transduction histidine kinase subgroup 3 dimerisation and phosphoacceptor" evidence="10">
    <location>
        <begin position="177"/>
        <end position="242"/>
    </location>
</feature>
<keyword evidence="9" id="KW-0472">Membrane</keyword>
<evidence type="ECO:0000256" key="9">
    <source>
        <dbReference type="SAM" id="Phobius"/>
    </source>
</evidence>
<gene>
    <name evidence="11" type="ORF">GCM10007977_083090</name>
</gene>
<dbReference type="Pfam" id="PF07730">
    <property type="entry name" value="HisKA_3"/>
    <property type="match status" value="1"/>
</dbReference>
<evidence type="ECO:0000259" key="10">
    <source>
        <dbReference type="Pfam" id="PF07730"/>
    </source>
</evidence>
<dbReference type="InterPro" id="IPR011712">
    <property type="entry name" value="Sig_transdc_His_kin_sub3_dim/P"/>
</dbReference>
<dbReference type="PANTHER" id="PTHR24421">
    <property type="entry name" value="NITRATE/NITRITE SENSOR PROTEIN NARX-RELATED"/>
    <property type="match status" value="1"/>
</dbReference>
<name>A0A917U9Z0_9ACTN</name>
<keyword evidence="8" id="KW-0902">Two-component regulatory system</keyword>
<dbReference type="InterPro" id="IPR050482">
    <property type="entry name" value="Sensor_HK_TwoCompSys"/>
</dbReference>
<evidence type="ECO:0000256" key="4">
    <source>
        <dbReference type="ARBA" id="ARBA00022679"/>
    </source>
</evidence>
<reference evidence="11" key="1">
    <citation type="journal article" date="2014" name="Int. J. Syst. Evol. Microbiol.">
        <title>Complete genome sequence of Corynebacterium casei LMG S-19264T (=DSM 44701T), isolated from a smear-ripened cheese.</title>
        <authorList>
            <consortium name="US DOE Joint Genome Institute (JGI-PGF)"/>
            <person name="Walter F."/>
            <person name="Albersmeier A."/>
            <person name="Kalinowski J."/>
            <person name="Ruckert C."/>
        </authorList>
    </citation>
    <scope>NUCLEOTIDE SEQUENCE</scope>
    <source>
        <strain evidence="11">JCM 19831</strain>
    </source>
</reference>
<evidence type="ECO:0000256" key="7">
    <source>
        <dbReference type="ARBA" id="ARBA00022840"/>
    </source>
</evidence>
<evidence type="ECO:0000256" key="3">
    <source>
        <dbReference type="ARBA" id="ARBA00022553"/>
    </source>
</evidence>
<accession>A0A917U9Z0</accession>
<dbReference type="RefSeq" id="WP_190255567.1">
    <property type="nucleotide sequence ID" value="NZ_BMPI01000058.1"/>
</dbReference>
<keyword evidence="6 11" id="KW-0418">Kinase</keyword>
<dbReference type="Gene3D" id="1.20.5.1930">
    <property type="match status" value="1"/>
</dbReference>
<organism evidence="11 12">
    <name type="scientific">Dactylosporangium sucinum</name>
    <dbReference type="NCBI Taxonomy" id="1424081"/>
    <lineage>
        <taxon>Bacteria</taxon>
        <taxon>Bacillati</taxon>
        <taxon>Actinomycetota</taxon>
        <taxon>Actinomycetes</taxon>
        <taxon>Micromonosporales</taxon>
        <taxon>Micromonosporaceae</taxon>
        <taxon>Dactylosporangium</taxon>
    </lineage>
</organism>
<dbReference type="GO" id="GO:0016020">
    <property type="term" value="C:membrane"/>
    <property type="evidence" value="ECO:0007669"/>
    <property type="project" value="InterPro"/>
</dbReference>
<evidence type="ECO:0000256" key="5">
    <source>
        <dbReference type="ARBA" id="ARBA00022741"/>
    </source>
</evidence>
<dbReference type="InterPro" id="IPR036890">
    <property type="entry name" value="HATPase_C_sf"/>
</dbReference>
<evidence type="ECO:0000256" key="6">
    <source>
        <dbReference type="ARBA" id="ARBA00022777"/>
    </source>
</evidence>
<dbReference type="GO" id="GO:0005524">
    <property type="term" value="F:ATP binding"/>
    <property type="evidence" value="ECO:0007669"/>
    <property type="project" value="UniProtKB-KW"/>
</dbReference>
<keyword evidence="9" id="KW-0812">Transmembrane</keyword>
<dbReference type="Proteomes" id="UP000642070">
    <property type="component" value="Unassembled WGS sequence"/>
</dbReference>
<keyword evidence="5" id="KW-0547">Nucleotide-binding</keyword>
<keyword evidence="7" id="KW-0067">ATP-binding</keyword>
<feature type="transmembrane region" description="Helical" evidence="9">
    <location>
        <begin position="20"/>
        <end position="37"/>
    </location>
</feature>